<evidence type="ECO:0000256" key="2">
    <source>
        <dbReference type="ARBA" id="ARBA00023125"/>
    </source>
</evidence>
<dbReference type="PANTHER" id="PTHR30363:SF44">
    <property type="entry name" value="AGA OPERON TRANSCRIPTIONAL REPRESSOR-RELATED"/>
    <property type="match status" value="1"/>
</dbReference>
<evidence type="ECO:0000313" key="7">
    <source>
        <dbReference type="Proteomes" id="UP000284883"/>
    </source>
</evidence>
<dbReference type="PANTHER" id="PTHR30363">
    <property type="entry name" value="HTH-TYPE TRANSCRIPTIONAL REGULATOR SRLR-RELATED"/>
    <property type="match status" value="1"/>
</dbReference>
<dbReference type="Pfam" id="PF00455">
    <property type="entry name" value="DeoRC"/>
    <property type="match status" value="1"/>
</dbReference>
<dbReference type="Gene3D" id="3.40.50.1360">
    <property type="match status" value="1"/>
</dbReference>
<dbReference type="PROSITE" id="PS00894">
    <property type="entry name" value="HTH_DEOR_1"/>
    <property type="match status" value="1"/>
</dbReference>
<gene>
    <name evidence="6" type="ORF">DW885_11605</name>
</gene>
<name>A0A413VV73_9FIRM</name>
<dbReference type="SUPFAM" id="SSF100950">
    <property type="entry name" value="NagB/RpiA/CoA transferase-like"/>
    <property type="match status" value="1"/>
</dbReference>
<comment type="caution">
    <text evidence="6">The sequence shown here is derived from an EMBL/GenBank/DDBJ whole genome shotgun (WGS) entry which is preliminary data.</text>
</comment>
<dbReference type="PRINTS" id="PR00037">
    <property type="entry name" value="HTHLACR"/>
</dbReference>
<dbReference type="SUPFAM" id="SSF46785">
    <property type="entry name" value="Winged helix' DNA-binding domain"/>
    <property type="match status" value="1"/>
</dbReference>
<keyword evidence="4" id="KW-0472">Membrane</keyword>
<accession>A0A413VV73</accession>
<keyword evidence="4" id="KW-1133">Transmembrane helix</keyword>
<keyword evidence="3" id="KW-0804">Transcription</keyword>
<dbReference type="InterPro" id="IPR001034">
    <property type="entry name" value="DeoR_HTH"/>
</dbReference>
<reference evidence="6 7" key="1">
    <citation type="submission" date="2018-08" db="EMBL/GenBank/DDBJ databases">
        <title>A genome reference for cultivated species of the human gut microbiota.</title>
        <authorList>
            <person name="Zou Y."/>
            <person name="Xue W."/>
            <person name="Luo G."/>
        </authorList>
    </citation>
    <scope>NUCLEOTIDE SEQUENCE [LARGE SCALE GENOMIC DNA]</scope>
    <source>
        <strain evidence="6 7">AM40-15AC</strain>
    </source>
</reference>
<dbReference type="Proteomes" id="UP000284883">
    <property type="component" value="Unassembled WGS sequence"/>
</dbReference>
<dbReference type="SMART" id="SM00420">
    <property type="entry name" value="HTH_DEOR"/>
    <property type="match status" value="1"/>
</dbReference>
<dbReference type="InterPro" id="IPR036388">
    <property type="entry name" value="WH-like_DNA-bd_sf"/>
</dbReference>
<organism evidence="6 7">
    <name type="scientific">Dorea formicigenerans</name>
    <dbReference type="NCBI Taxonomy" id="39486"/>
    <lineage>
        <taxon>Bacteria</taxon>
        <taxon>Bacillati</taxon>
        <taxon>Bacillota</taxon>
        <taxon>Clostridia</taxon>
        <taxon>Lachnospirales</taxon>
        <taxon>Lachnospiraceae</taxon>
        <taxon>Dorea</taxon>
    </lineage>
</organism>
<feature type="transmembrane region" description="Helical" evidence="4">
    <location>
        <begin position="133"/>
        <end position="158"/>
    </location>
</feature>
<dbReference type="InterPro" id="IPR036390">
    <property type="entry name" value="WH_DNA-bd_sf"/>
</dbReference>
<keyword evidence="4" id="KW-0812">Transmembrane</keyword>
<dbReference type="InterPro" id="IPR037171">
    <property type="entry name" value="NagB/RpiA_transferase-like"/>
</dbReference>
<evidence type="ECO:0000259" key="5">
    <source>
        <dbReference type="PROSITE" id="PS51000"/>
    </source>
</evidence>
<dbReference type="GO" id="GO:0003677">
    <property type="term" value="F:DNA binding"/>
    <property type="evidence" value="ECO:0007669"/>
    <property type="project" value="UniProtKB-KW"/>
</dbReference>
<dbReference type="InterPro" id="IPR014036">
    <property type="entry name" value="DeoR-like_C"/>
</dbReference>
<feature type="transmembrane region" description="Helical" evidence="4">
    <location>
        <begin position="83"/>
        <end position="102"/>
    </location>
</feature>
<evidence type="ECO:0000256" key="4">
    <source>
        <dbReference type="SAM" id="Phobius"/>
    </source>
</evidence>
<feature type="domain" description="HTH deoR-type" evidence="5">
    <location>
        <begin position="176"/>
        <end position="231"/>
    </location>
</feature>
<evidence type="ECO:0000313" key="6">
    <source>
        <dbReference type="EMBL" id="RHB37409.1"/>
    </source>
</evidence>
<keyword evidence="1" id="KW-0805">Transcription regulation</keyword>
<feature type="transmembrane region" description="Helical" evidence="4">
    <location>
        <begin position="15"/>
        <end position="34"/>
    </location>
</feature>
<evidence type="ECO:0000256" key="1">
    <source>
        <dbReference type="ARBA" id="ARBA00023015"/>
    </source>
</evidence>
<dbReference type="AlphaFoldDB" id="A0A413VV73"/>
<evidence type="ECO:0000256" key="3">
    <source>
        <dbReference type="ARBA" id="ARBA00023163"/>
    </source>
</evidence>
<feature type="transmembrane region" description="Helical" evidence="4">
    <location>
        <begin position="54"/>
        <end position="71"/>
    </location>
</feature>
<dbReference type="InterPro" id="IPR018356">
    <property type="entry name" value="Tscrpt_reg_HTH_DeoR_CS"/>
</dbReference>
<dbReference type="PROSITE" id="PS51000">
    <property type="entry name" value="HTH_DEOR_2"/>
    <property type="match status" value="1"/>
</dbReference>
<proteinExistence type="predicted"/>
<protein>
    <submittedName>
        <fullName evidence="6">DeoR/GlpR transcriptional regulator</fullName>
    </submittedName>
</protein>
<dbReference type="InterPro" id="IPR050313">
    <property type="entry name" value="Carb_Metab_HTH_regulators"/>
</dbReference>
<dbReference type="EMBL" id="QSGQ01000008">
    <property type="protein sequence ID" value="RHB37409.1"/>
    <property type="molecule type" value="Genomic_DNA"/>
</dbReference>
<sequence>MTRQLLDTDAFANPIRYFASLLFVPDVSVDALFFPHPPRTIAPTITPTNNVERILFFFIITYLPFFLNINLSVRARLSIDNISFFFSFVIIFFYFFLFLFDFFRFNQLFFVHFVWFFLQQLQFYFIFRYFFVYFVSFCFLFYFFIFIAIHFSLCYYGVRSYNIIKRFFSLGVIMFKIERHRRIKEILKDCRQIEVSALSNLLNVSDATIRNDLEELEQEGFLTRFHGGATLNDSAAEQSDIPSSSSNQVEYDKNKEEIGEIASRIIKEREWVFLGPGSTNYYIAKALQQRSNINILTNNFLVADVLRGSASIRLLFMGGQIEHLGDYTIPDDWEKELHNIYLDKAFFSVDGVDLNSGYTLSDKPVFDIIRSVVKCTRETIMAVDHTKFDQRAFMKIGDLDLANTVVTNANIPNEYKRYFLEHGIRTYTTYDLKPVTF</sequence>
<dbReference type="Gene3D" id="1.10.10.10">
    <property type="entry name" value="Winged helix-like DNA-binding domain superfamily/Winged helix DNA-binding domain"/>
    <property type="match status" value="1"/>
</dbReference>
<feature type="transmembrane region" description="Helical" evidence="4">
    <location>
        <begin position="109"/>
        <end position="127"/>
    </location>
</feature>
<keyword evidence="2" id="KW-0238">DNA-binding</keyword>
<dbReference type="GO" id="GO:0003700">
    <property type="term" value="F:DNA-binding transcription factor activity"/>
    <property type="evidence" value="ECO:0007669"/>
    <property type="project" value="InterPro"/>
</dbReference>
<dbReference type="SMART" id="SM01134">
    <property type="entry name" value="DeoRC"/>
    <property type="match status" value="1"/>
</dbReference>
<dbReference type="Pfam" id="PF08220">
    <property type="entry name" value="HTH_DeoR"/>
    <property type="match status" value="1"/>
</dbReference>